<reference evidence="1 2" key="1">
    <citation type="submission" date="2016-10" db="EMBL/GenBank/DDBJ databases">
        <authorList>
            <person name="de Groot N.N."/>
        </authorList>
    </citation>
    <scope>NUCLEOTIDE SEQUENCE [LARGE SCALE GENOMIC DNA]</scope>
    <source>
        <strain evidence="1 2">DSM 44945</strain>
    </source>
</reference>
<protein>
    <submittedName>
        <fullName evidence="1">Uncharacterized protein</fullName>
    </submittedName>
</protein>
<dbReference type="STRING" id="201973.SAMN04488025_12432"/>
<dbReference type="RefSeq" id="WP_143085349.1">
    <property type="nucleotide sequence ID" value="NZ_FOOK01000024.1"/>
</dbReference>
<dbReference type="InterPro" id="IPR049811">
    <property type="entry name" value="MJ1673-like_dom"/>
</dbReference>
<dbReference type="EMBL" id="FOOK01000024">
    <property type="protein sequence ID" value="SFG28217.1"/>
    <property type="molecule type" value="Genomic_DNA"/>
</dbReference>
<dbReference type="Proteomes" id="UP000198661">
    <property type="component" value="Unassembled WGS sequence"/>
</dbReference>
<evidence type="ECO:0000313" key="1">
    <source>
        <dbReference type="EMBL" id="SFG28217.1"/>
    </source>
</evidence>
<organism evidence="1 2">
    <name type="scientific">Planifilum fulgidum</name>
    <dbReference type="NCBI Taxonomy" id="201973"/>
    <lineage>
        <taxon>Bacteria</taxon>
        <taxon>Bacillati</taxon>
        <taxon>Bacillota</taxon>
        <taxon>Bacilli</taxon>
        <taxon>Bacillales</taxon>
        <taxon>Thermoactinomycetaceae</taxon>
        <taxon>Planifilum</taxon>
    </lineage>
</organism>
<evidence type="ECO:0000313" key="2">
    <source>
        <dbReference type="Proteomes" id="UP000198661"/>
    </source>
</evidence>
<dbReference type="AlphaFoldDB" id="A0A1I2QPP4"/>
<dbReference type="NCBIfam" id="NF040559">
    <property type="entry name" value="CAS_Csx20"/>
    <property type="match status" value="1"/>
</dbReference>
<proteinExistence type="predicted"/>
<sequence>MALLFSHALTEEQKQEAREKWGIGTFLSLPDDLQSRWSQVPPEGAFPREWIQPVIEWLSRETGPGDVVLVQGEFGAVYLVVSWCHREGRIPVYATTARRYESRRQPDGSIKNIHLFKHVNFRRYPRE</sequence>
<gene>
    <name evidence="1" type="ORF">SAMN04488025_12432</name>
</gene>
<keyword evidence="2" id="KW-1185">Reference proteome</keyword>
<name>A0A1I2QPP4_9BACL</name>
<dbReference type="OrthoDB" id="9777703at2"/>
<accession>A0A1I2QPP4</accession>